<dbReference type="Proteomes" id="UP000036873">
    <property type="component" value="Unassembled WGS sequence"/>
</dbReference>
<comment type="caution">
    <text evidence="9">The sequence shown here is derived from an EMBL/GenBank/DDBJ whole genome shotgun (WGS) entry which is preliminary data.</text>
</comment>
<feature type="transmembrane region" description="Helical" evidence="8">
    <location>
        <begin position="175"/>
        <end position="195"/>
    </location>
</feature>
<dbReference type="PATRIC" id="fig|52689.4.peg.2258"/>
<dbReference type="InterPro" id="IPR002781">
    <property type="entry name" value="TM_pro_TauE-like"/>
</dbReference>
<feature type="transmembrane region" description="Helical" evidence="8">
    <location>
        <begin position="231"/>
        <end position="248"/>
    </location>
</feature>
<keyword evidence="4 8" id="KW-1003">Cell membrane</keyword>
<keyword evidence="3" id="KW-0813">Transport</keyword>
<feature type="transmembrane region" description="Helical" evidence="8">
    <location>
        <begin position="134"/>
        <end position="163"/>
    </location>
</feature>
<evidence type="ECO:0000256" key="3">
    <source>
        <dbReference type="ARBA" id="ARBA00022448"/>
    </source>
</evidence>
<dbReference type="PANTHER" id="PTHR30269">
    <property type="entry name" value="TRANSMEMBRANE PROTEIN YFCA"/>
    <property type="match status" value="1"/>
</dbReference>
<gene>
    <name evidence="9" type="ORF">AKG39_14405</name>
</gene>
<evidence type="ECO:0000256" key="4">
    <source>
        <dbReference type="ARBA" id="ARBA00022475"/>
    </source>
</evidence>
<keyword evidence="10" id="KW-1185">Reference proteome</keyword>
<comment type="subcellular location">
    <subcellularLocation>
        <location evidence="1 8">Cell membrane</location>
        <topology evidence="1 8">Multi-pass membrane protein</topology>
    </subcellularLocation>
</comment>
<dbReference type="OrthoDB" id="9801058at2"/>
<keyword evidence="5 8" id="KW-0812">Transmembrane</keyword>
<evidence type="ECO:0000313" key="9">
    <source>
        <dbReference type="EMBL" id="KNZ41024.1"/>
    </source>
</evidence>
<evidence type="ECO:0000256" key="2">
    <source>
        <dbReference type="ARBA" id="ARBA00009142"/>
    </source>
</evidence>
<evidence type="ECO:0000256" key="1">
    <source>
        <dbReference type="ARBA" id="ARBA00004651"/>
    </source>
</evidence>
<name>A0A0L6TXM7_9FIRM</name>
<dbReference type="Pfam" id="PF01925">
    <property type="entry name" value="TauE"/>
    <property type="match status" value="1"/>
</dbReference>
<dbReference type="STRING" id="52689.AKG39_14405"/>
<feature type="transmembrane region" description="Helical" evidence="8">
    <location>
        <begin position="12"/>
        <end position="44"/>
    </location>
</feature>
<evidence type="ECO:0000256" key="7">
    <source>
        <dbReference type="ARBA" id="ARBA00023136"/>
    </source>
</evidence>
<sequence>MGIFPDLELVQWIWIVFAALLIGVSKTGISGLLTLVIPILAAVFGGKASTGIILPMLIVGDIFALLYYKRNAKKEDILKLLPWTFLGLILGLVIGGYINDEQFKSLIAISVLLCLFLLIYFEKKADQIKIPDKTWLYALVGILAGFTSMIGNAAGPIFSVYLLAKGVKKENFLGITAWFFFIVNITKLPMQVFVWKNITVQTFALTGLMIPFIGIGAVLGAFIIKRINERLFRYLIIGMTAIISIKLFF</sequence>
<dbReference type="GO" id="GO:0005886">
    <property type="term" value="C:plasma membrane"/>
    <property type="evidence" value="ECO:0007669"/>
    <property type="project" value="UniProtKB-SubCell"/>
</dbReference>
<comment type="similarity">
    <text evidence="2 8">Belongs to the 4-toluene sulfonate uptake permease (TSUP) (TC 2.A.102) family.</text>
</comment>
<feature type="transmembrane region" description="Helical" evidence="8">
    <location>
        <begin position="105"/>
        <end position="122"/>
    </location>
</feature>
<keyword evidence="6 8" id="KW-1133">Transmembrane helix</keyword>
<feature type="transmembrane region" description="Helical" evidence="8">
    <location>
        <begin position="50"/>
        <end position="68"/>
    </location>
</feature>
<protein>
    <recommendedName>
        <fullName evidence="8">Probable membrane transporter protein</fullName>
    </recommendedName>
</protein>
<dbReference type="InterPro" id="IPR052017">
    <property type="entry name" value="TSUP"/>
</dbReference>
<dbReference type="AlphaFoldDB" id="A0A0L6TXM7"/>
<dbReference type="EMBL" id="LGYO01000039">
    <property type="protein sequence ID" value="KNZ41024.1"/>
    <property type="molecule type" value="Genomic_DNA"/>
</dbReference>
<proteinExistence type="inferred from homology"/>
<accession>A0A0L6TXM7</accession>
<feature type="transmembrane region" description="Helical" evidence="8">
    <location>
        <begin position="80"/>
        <end position="99"/>
    </location>
</feature>
<feature type="transmembrane region" description="Helical" evidence="8">
    <location>
        <begin position="202"/>
        <end position="225"/>
    </location>
</feature>
<evidence type="ECO:0000256" key="5">
    <source>
        <dbReference type="ARBA" id="ARBA00022692"/>
    </source>
</evidence>
<keyword evidence="7 8" id="KW-0472">Membrane</keyword>
<evidence type="ECO:0000313" key="10">
    <source>
        <dbReference type="Proteomes" id="UP000036873"/>
    </source>
</evidence>
<dbReference type="PANTHER" id="PTHR30269:SF23">
    <property type="entry name" value="MEMBRANE TRANSPORTER PROTEIN YDHB-RELATED"/>
    <property type="match status" value="1"/>
</dbReference>
<reference evidence="10" key="1">
    <citation type="submission" date="2015-07" db="EMBL/GenBank/DDBJ databases">
        <title>Draft genome sequence of Acetobacterium bakii DSM 8293, a potential psychrophilic chemical producer through syngas fermentation.</title>
        <authorList>
            <person name="Song Y."/>
            <person name="Hwang S."/>
            <person name="Cho B.-K."/>
        </authorList>
    </citation>
    <scope>NUCLEOTIDE SEQUENCE [LARGE SCALE GENOMIC DNA]</scope>
    <source>
        <strain evidence="10">DSM 8239</strain>
    </source>
</reference>
<dbReference type="RefSeq" id="WP_050741105.1">
    <property type="nucleotide sequence ID" value="NZ_LGYO01000039.1"/>
</dbReference>
<organism evidence="9 10">
    <name type="scientific">Acetobacterium bakii</name>
    <dbReference type="NCBI Taxonomy" id="52689"/>
    <lineage>
        <taxon>Bacteria</taxon>
        <taxon>Bacillati</taxon>
        <taxon>Bacillota</taxon>
        <taxon>Clostridia</taxon>
        <taxon>Eubacteriales</taxon>
        <taxon>Eubacteriaceae</taxon>
        <taxon>Acetobacterium</taxon>
    </lineage>
</organism>
<evidence type="ECO:0000256" key="8">
    <source>
        <dbReference type="RuleBase" id="RU363041"/>
    </source>
</evidence>
<evidence type="ECO:0000256" key="6">
    <source>
        <dbReference type="ARBA" id="ARBA00022989"/>
    </source>
</evidence>